<evidence type="ECO:0000313" key="1">
    <source>
        <dbReference type="EMBL" id="KAK3801965.1"/>
    </source>
</evidence>
<proteinExistence type="predicted"/>
<comment type="caution">
    <text evidence="1">The sequence shown here is derived from an EMBL/GenBank/DDBJ whole genome shotgun (WGS) entry which is preliminary data.</text>
</comment>
<gene>
    <name evidence="1" type="ORF">RRG08_064559</name>
</gene>
<dbReference type="AlphaFoldDB" id="A0AAE1B9C7"/>
<name>A0AAE1B9C7_9GAST</name>
<protein>
    <submittedName>
        <fullName evidence="1">Uncharacterized protein</fullName>
    </submittedName>
</protein>
<sequence length="193" mass="21400">MYTDVSRGHPHDVAFPHFAYEKATPTGDDALVTSPFYSHGDRYIVHPLVNHKLQRAPTGFSQVTLPALRPTPNGQRVINNREGITCHHHCAGSPGVGSDDSVIKPRPSRSCMKEYNSSRLNMSQLQANFPSPCATRKSFRATRGYQRRTEVSRALKQVQPCPLAITPIALPESSRTSGPDCPDCLDWYGRDTL</sequence>
<reference evidence="1" key="1">
    <citation type="journal article" date="2023" name="G3 (Bethesda)">
        <title>A reference genome for the long-term kleptoplast-retaining sea slug Elysia crispata morphotype clarki.</title>
        <authorList>
            <person name="Eastman K.E."/>
            <person name="Pendleton A.L."/>
            <person name="Shaikh M.A."/>
            <person name="Suttiyut T."/>
            <person name="Ogas R."/>
            <person name="Tomko P."/>
            <person name="Gavelis G."/>
            <person name="Widhalm J.R."/>
            <person name="Wisecaver J.H."/>
        </authorList>
    </citation>
    <scope>NUCLEOTIDE SEQUENCE</scope>
    <source>
        <strain evidence="1">ECLA1</strain>
    </source>
</reference>
<organism evidence="1 2">
    <name type="scientific">Elysia crispata</name>
    <name type="common">lettuce slug</name>
    <dbReference type="NCBI Taxonomy" id="231223"/>
    <lineage>
        <taxon>Eukaryota</taxon>
        <taxon>Metazoa</taxon>
        <taxon>Spiralia</taxon>
        <taxon>Lophotrochozoa</taxon>
        <taxon>Mollusca</taxon>
        <taxon>Gastropoda</taxon>
        <taxon>Heterobranchia</taxon>
        <taxon>Euthyneura</taxon>
        <taxon>Panpulmonata</taxon>
        <taxon>Sacoglossa</taxon>
        <taxon>Placobranchoidea</taxon>
        <taxon>Plakobranchidae</taxon>
        <taxon>Elysia</taxon>
    </lineage>
</organism>
<dbReference type="EMBL" id="JAWDGP010000269">
    <property type="protein sequence ID" value="KAK3801965.1"/>
    <property type="molecule type" value="Genomic_DNA"/>
</dbReference>
<keyword evidence="2" id="KW-1185">Reference proteome</keyword>
<accession>A0AAE1B9C7</accession>
<evidence type="ECO:0000313" key="2">
    <source>
        <dbReference type="Proteomes" id="UP001283361"/>
    </source>
</evidence>
<dbReference type="Proteomes" id="UP001283361">
    <property type="component" value="Unassembled WGS sequence"/>
</dbReference>